<accession>A0A6J4QGN0</accession>
<evidence type="ECO:0000313" key="2">
    <source>
        <dbReference type="EMBL" id="CAA9437050.1"/>
    </source>
</evidence>
<feature type="compositionally biased region" description="Acidic residues" evidence="1">
    <location>
        <begin position="83"/>
        <end position="95"/>
    </location>
</feature>
<gene>
    <name evidence="2" type="ORF">AVDCRST_MAG66-3657</name>
</gene>
<sequence length="664" mass="69882">MGVGLVDLPGDPRLSWPGAEDRGTVAPSGSPGGAGGAPLEAEVPEPGSEPGPDPVTAWAEPDRGDGAEPVDARGSGASADTGPAEEEYEYEDEDGEQRAEGEVGGAVDHPPAALPWDLVHAQMLADGLVTALAVRRMQRDHDRPFGAEVQPIRPEVAAVAAAAHLGADASGADLLDRALRVFPAGTRPNVIAARVLPDSVEFALSAPDHRPPRPFRADASGRRWSLPRDAELPPPRGRSPFPGLVSLGRDRAGWVLVDLLAAGGPIGIVGDRGATRLVASAIALELLFKRWSDDLRVVMVGFGLPLARLDPRLTCADRIDDVIEQVVRRGVDNHHALTAGRPDEVVPQFLVLAEPPPQPAYELLRHLVGQHVRAPIAVLVVGRNRHDRWTFELDAGGVLRCRPLNLVVGAQALSADTVGAVAELLRAEAGAVLHDPATQVPVPPDLPRHVHPEPEVVVRLFGRTPQLHGPHGPLDADPVSIEIVAFLALRGATTREELAAAVFPSGVPAADLETALKTVAQVLLGTPSGEAGVLEYPDGTLALTDDVQLDWHLFVALCVAGRVDQALEMLNSVASPAPGGREPEHRYGWLTGLPISRTMPGYLADVAHAVVAHRLAQGRPDLAIVAASAGLRVLPFSQVLRDDLDAAVRAMRPEHLVAGSGPAS</sequence>
<feature type="compositionally biased region" description="Low complexity" evidence="1">
    <location>
        <begin position="37"/>
        <end position="46"/>
    </location>
</feature>
<evidence type="ECO:0000256" key="1">
    <source>
        <dbReference type="SAM" id="MobiDB-lite"/>
    </source>
</evidence>
<dbReference type="EMBL" id="CADCUS010000516">
    <property type="protein sequence ID" value="CAA9437050.1"/>
    <property type="molecule type" value="Genomic_DNA"/>
</dbReference>
<dbReference type="AlphaFoldDB" id="A0A6J4QGN0"/>
<name>A0A6J4QGN0_9PSEU</name>
<protein>
    <recommendedName>
        <fullName evidence="3">Bacterial transcriptional activator domain-containing protein</fullName>
    </recommendedName>
</protein>
<reference evidence="2" key="1">
    <citation type="submission" date="2020-02" db="EMBL/GenBank/DDBJ databases">
        <authorList>
            <person name="Meier V. D."/>
        </authorList>
    </citation>
    <scope>NUCLEOTIDE SEQUENCE</scope>
    <source>
        <strain evidence="2">AVDCRST_MAG66</strain>
    </source>
</reference>
<evidence type="ECO:0008006" key="3">
    <source>
        <dbReference type="Google" id="ProtNLM"/>
    </source>
</evidence>
<feature type="region of interest" description="Disordered" evidence="1">
    <location>
        <begin position="1"/>
        <end position="106"/>
    </location>
</feature>
<proteinExistence type="predicted"/>
<organism evidence="2">
    <name type="scientific">uncultured Pseudonocardia sp</name>
    <dbReference type="NCBI Taxonomy" id="211455"/>
    <lineage>
        <taxon>Bacteria</taxon>
        <taxon>Bacillati</taxon>
        <taxon>Actinomycetota</taxon>
        <taxon>Actinomycetes</taxon>
        <taxon>Pseudonocardiales</taxon>
        <taxon>Pseudonocardiaceae</taxon>
        <taxon>Pseudonocardia</taxon>
        <taxon>environmental samples</taxon>
    </lineage>
</organism>